<protein>
    <submittedName>
        <fullName evidence="2">Uncharacterized protein</fullName>
    </submittedName>
</protein>
<evidence type="ECO:0000313" key="2">
    <source>
        <dbReference type="EMBL" id="EOY32083.1"/>
    </source>
</evidence>
<accession>A0A061GRP9</accession>
<evidence type="ECO:0000313" key="3">
    <source>
        <dbReference type="Proteomes" id="UP000026915"/>
    </source>
</evidence>
<dbReference type="InParanoid" id="A0A061GRP9"/>
<sequence>MVIRSSRINLKSNRNFRYLGAKWHKISPSSTPWPAKPARRERKQKQNPRERKSKKKCEFSRKLSEKGGESSNKGKKIASEDQ</sequence>
<proteinExistence type="predicted"/>
<dbReference type="AlphaFoldDB" id="A0A061GRP9"/>
<gene>
    <name evidence="2" type="ORF">TCM_039555</name>
</gene>
<keyword evidence="3" id="KW-1185">Reference proteome</keyword>
<reference evidence="2 3" key="1">
    <citation type="journal article" date="2013" name="Genome Biol.">
        <title>The genome sequence of the most widely cultivated cacao type and its use to identify candidate genes regulating pod color.</title>
        <authorList>
            <person name="Motamayor J.C."/>
            <person name="Mockaitis K."/>
            <person name="Schmutz J."/>
            <person name="Haiminen N."/>
            <person name="Iii D.L."/>
            <person name="Cornejo O."/>
            <person name="Findley S.D."/>
            <person name="Zheng P."/>
            <person name="Utro F."/>
            <person name="Royaert S."/>
            <person name="Saski C."/>
            <person name="Jenkins J."/>
            <person name="Podicheti R."/>
            <person name="Zhao M."/>
            <person name="Scheffler B.E."/>
            <person name="Stack J.C."/>
            <person name="Feltus F.A."/>
            <person name="Mustiga G.M."/>
            <person name="Amores F."/>
            <person name="Phillips W."/>
            <person name="Marelli J.P."/>
            <person name="May G.D."/>
            <person name="Shapiro H."/>
            <person name="Ma J."/>
            <person name="Bustamante C.D."/>
            <person name="Schnell R.J."/>
            <person name="Main D."/>
            <person name="Gilbert D."/>
            <person name="Parida L."/>
            <person name="Kuhn D.N."/>
        </authorList>
    </citation>
    <scope>NUCLEOTIDE SEQUENCE [LARGE SCALE GENOMIC DNA]</scope>
    <source>
        <strain evidence="3">cv. Matina 1-6</strain>
    </source>
</reference>
<dbReference type="Gramene" id="EOY32083">
    <property type="protein sequence ID" value="EOY32083"/>
    <property type="gene ID" value="TCM_039555"/>
</dbReference>
<organism evidence="2 3">
    <name type="scientific">Theobroma cacao</name>
    <name type="common">Cacao</name>
    <name type="synonym">Cocoa</name>
    <dbReference type="NCBI Taxonomy" id="3641"/>
    <lineage>
        <taxon>Eukaryota</taxon>
        <taxon>Viridiplantae</taxon>
        <taxon>Streptophyta</taxon>
        <taxon>Embryophyta</taxon>
        <taxon>Tracheophyta</taxon>
        <taxon>Spermatophyta</taxon>
        <taxon>Magnoliopsida</taxon>
        <taxon>eudicotyledons</taxon>
        <taxon>Gunneridae</taxon>
        <taxon>Pentapetalae</taxon>
        <taxon>rosids</taxon>
        <taxon>malvids</taxon>
        <taxon>Malvales</taxon>
        <taxon>Malvaceae</taxon>
        <taxon>Byttnerioideae</taxon>
        <taxon>Theobroma</taxon>
    </lineage>
</organism>
<feature type="region of interest" description="Disordered" evidence="1">
    <location>
        <begin position="19"/>
        <end position="82"/>
    </location>
</feature>
<evidence type="ECO:0000256" key="1">
    <source>
        <dbReference type="SAM" id="MobiDB-lite"/>
    </source>
</evidence>
<dbReference type="HOGENOM" id="CLU_2563055_0_0_1"/>
<name>A0A061GRP9_THECC</name>
<feature type="compositionally biased region" description="Basic and acidic residues" evidence="1">
    <location>
        <begin position="56"/>
        <end position="68"/>
    </location>
</feature>
<feature type="compositionally biased region" description="Basic residues" evidence="1">
    <location>
        <begin position="37"/>
        <end position="55"/>
    </location>
</feature>
<dbReference type="Proteomes" id="UP000026915">
    <property type="component" value="Chromosome 9"/>
</dbReference>
<dbReference type="EMBL" id="CM001887">
    <property type="protein sequence ID" value="EOY32083.1"/>
    <property type="molecule type" value="Genomic_DNA"/>
</dbReference>